<comment type="caution">
    <text evidence="2">The sequence shown here is derived from an EMBL/GenBank/DDBJ whole genome shotgun (WGS) entry which is preliminary data.</text>
</comment>
<evidence type="ECO:0000313" key="2">
    <source>
        <dbReference type="EMBL" id="GBM73297.1"/>
    </source>
</evidence>
<proteinExistence type="predicted"/>
<gene>
    <name evidence="2" type="ORF">AVEN_7279_1</name>
</gene>
<feature type="coiled-coil region" evidence="1">
    <location>
        <begin position="4"/>
        <end position="38"/>
    </location>
</feature>
<dbReference type="EMBL" id="BGPR01002429">
    <property type="protein sequence ID" value="GBM73297.1"/>
    <property type="molecule type" value="Genomic_DNA"/>
</dbReference>
<dbReference type="AlphaFoldDB" id="A0A4Y2I6E1"/>
<protein>
    <submittedName>
        <fullName evidence="2">Uncharacterized protein</fullName>
    </submittedName>
</protein>
<accession>A0A4Y2I6E1</accession>
<organism evidence="2 3">
    <name type="scientific">Araneus ventricosus</name>
    <name type="common">Orbweaver spider</name>
    <name type="synonym">Epeira ventricosa</name>
    <dbReference type="NCBI Taxonomy" id="182803"/>
    <lineage>
        <taxon>Eukaryota</taxon>
        <taxon>Metazoa</taxon>
        <taxon>Ecdysozoa</taxon>
        <taxon>Arthropoda</taxon>
        <taxon>Chelicerata</taxon>
        <taxon>Arachnida</taxon>
        <taxon>Araneae</taxon>
        <taxon>Araneomorphae</taxon>
        <taxon>Entelegynae</taxon>
        <taxon>Araneoidea</taxon>
        <taxon>Araneidae</taxon>
        <taxon>Araneus</taxon>
    </lineage>
</organism>
<name>A0A4Y2I6E1_ARAVE</name>
<keyword evidence="1" id="KW-0175">Coiled coil</keyword>
<dbReference type="Proteomes" id="UP000499080">
    <property type="component" value="Unassembled WGS sequence"/>
</dbReference>
<evidence type="ECO:0000256" key="1">
    <source>
        <dbReference type="SAM" id="Coils"/>
    </source>
</evidence>
<sequence length="125" mass="14288">MEKLEKLIRKRSSIRDAITKLSSELDNFIETRARAEAKEIDYFVELLEQLNAKDSSLNSLNSKIEASISDPNEYDKEINESEEFSESIVKSRIKIKKQIKLLEEKTVTSMQSTVLATHIVSPEPS</sequence>
<evidence type="ECO:0000313" key="3">
    <source>
        <dbReference type="Proteomes" id="UP000499080"/>
    </source>
</evidence>
<reference evidence="2 3" key="1">
    <citation type="journal article" date="2019" name="Sci. Rep.">
        <title>Orb-weaving spider Araneus ventricosus genome elucidates the spidroin gene catalogue.</title>
        <authorList>
            <person name="Kono N."/>
            <person name="Nakamura H."/>
            <person name="Ohtoshi R."/>
            <person name="Moran D.A.P."/>
            <person name="Shinohara A."/>
            <person name="Yoshida Y."/>
            <person name="Fujiwara M."/>
            <person name="Mori M."/>
            <person name="Tomita M."/>
            <person name="Arakawa K."/>
        </authorList>
    </citation>
    <scope>NUCLEOTIDE SEQUENCE [LARGE SCALE GENOMIC DNA]</scope>
</reference>
<keyword evidence="3" id="KW-1185">Reference proteome</keyword>